<gene>
    <name evidence="6" type="ORF">SPHA_53221</name>
</gene>
<dbReference type="Proteomes" id="UP000597762">
    <property type="component" value="Unassembled WGS sequence"/>
</dbReference>
<proteinExistence type="inferred from homology"/>
<protein>
    <recommendedName>
        <fullName evidence="5">Kinesin motor domain-containing protein</fullName>
    </recommendedName>
</protein>
<keyword evidence="7" id="KW-1185">Reference proteome</keyword>
<dbReference type="GO" id="GO:0008017">
    <property type="term" value="F:microtubule binding"/>
    <property type="evidence" value="ECO:0007669"/>
    <property type="project" value="InterPro"/>
</dbReference>
<dbReference type="GO" id="GO:0007018">
    <property type="term" value="P:microtubule-based movement"/>
    <property type="evidence" value="ECO:0007669"/>
    <property type="project" value="InterPro"/>
</dbReference>
<evidence type="ECO:0000313" key="6">
    <source>
        <dbReference type="EMBL" id="CAE1299414.1"/>
    </source>
</evidence>
<comment type="similarity">
    <text evidence="3">Belongs to the TRAFAC class myosin-kinesin ATPase superfamily. Kinesin family.</text>
</comment>
<feature type="transmembrane region" description="Helical" evidence="4">
    <location>
        <begin position="736"/>
        <end position="756"/>
    </location>
</feature>
<dbReference type="PANTHER" id="PTHR47117:SF10">
    <property type="entry name" value="KINESIN-LIKE PROTEIN KIF1B"/>
    <property type="match status" value="1"/>
</dbReference>
<evidence type="ECO:0000259" key="5">
    <source>
        <dbReference type="PROSITE" id="PS50067"/>
    </source>
</evidence>
<evidence type="ECO:0000256" key="1">
    <source>
        <dbReference type="ARBA" id="ARBA00022741"/>
    </source>
</evidence>
<dbReference type="SMART" id="SM00129">
    <property type="entry name" value="KISc"/>
    <property type="match status" value="1"/>
</dbReference>
<dbReference type="InterPro" id="IPR027417">
    <property type="entry name" value="P-loop_NTPase"/>
</dbReference>
<comment type="caution">
    <text evidence="6">The sequence shown here is derived from an EMBL/GenBank/DDBJ whole genome shotgun (WGS) entry which is preliminary data.</text>
</comment>
<dbReference type="Pfam" id="PF12423">
    <property type="entry name" value="KIF1B"/>
    <property type="match status" value="1"/>
</dbReference>
<keyword evidence="4" id="KW-0812">Transmembrane</keyword>
<dbReference type="InterPro" id="IPR022140">
    <property type="entry name" value="Kinesin-like_KIF1-typ"/>
</dbReference>
<evidence type="ECO:0000256" key="3">
    <source>
        <dbReference type="PROSITE-ProRule" id="PRU00283"/>
    </source>
</evidence>
<dbReference type="Gene3D" id="3.40.850.10">
    <property type="entry name" value="Kinesin motor domain"/>
    <property type="match status" value="2"/>
</dbReference>
<dbReference type="SUPFAM" id="SSF52540">
    <property type="entry name" value="P-loop containing nucleoside triphosphate hydrolases"/>
    <property type="match status" value="1"/>
</dbReference>
<dbReference type="GO" id="GO:0003777">
    <property type="term" value="F:microtubule motor activity"/>
    <property type="evidence" value="ECO:0007669"/>
    <property type="project" value="InterPro"/>
</dbReference>
<name>A0A812DJ11_ACAPH</name>
<organism evidence="6 7">
    <name type="scientific">Acanthosepion pharaonis</name>
    <name type="common">Pharaoh cuttlefish</name>
    <name type="synonym">Sepia pharaonis</name>
    <dbReference type="NCBI Taxonomy" id="158019"/>
    <lineage>
        <taxon>Eukaryota</taxon>
        <taxon>Metazoa</taxon>
        <taxon>Spiralia</taxon>
        <taxon>Lophotrochozoa</taxon>
        <taxon>Mollusca</taxon>
        <taxon>Cephalopoda</taxon>
        <taxon>Coleoidea</taxon>
        <taxon>Decapodiformes</taxon>
        <taxon>Sepiida</taxon>
        <taxon>Sepiina</taxon>
        <taxon>Sepiidae</taxon>
        <taxon>Acanthosepion</taxon>
    </lineage>
</organism>
<dbReference type="InterPro" id="IPR036961">
    <property type="entry name" value="Kinesin_motor_dom_sf"/>
</dbReference>
<feature type="binding site" evidence="3">
    <location>
        <begin position="119"/>
        <end position="126"/>
    </location>
    <ligand>
        <name>ATP</name>
        <dbReference type="ChEBI" id="CHEBI:30616"/>
    </ligand>
</feature>
<keyword evidence="4" id="KW-1133">Transmembrane helix</keyword>
<dbReference type="OrthoDB" id="3176171at2759"/>
<keyword evidence="3" id="KW-0505">Motor protein</keyword>
<accession>A0A812DJ11</accession>
<evidence type="ECO:0000313" key="7">
    <source>
        <dbReference type="Proteomes" id="UP000597762"/>
    </source>
</evidence>
<dbReference type="PROSITE" id="PS50067">
    <property type="entry name" value="KINESIN_MOTOR_2"/>
    <property type="match status" value="1"/>
</dbReference>
<keyword evidence="1 3" id="KW-0547">Nucleotide-binding</keyword>
<dbReference type="InterPro" id="IPR001752">
    <property type="entry name" value="Kinesin_motor_dom"/>
</dbReference>
<dbReference type="EMBL" id="CAHIKZ030003369">
    <property type="protein sequence ID" value="CAE1299414.1"/>
    <property type="molecule type" value="Genomic_DNA"/>
</dbReference>
<keyword evidence="4" id="KW-0472">Membrane</keyword>
<keyword evidence="2 3" id="KW-0067">ATP-binding</keyword>
<dbReference type="PRINTS" id="PR00380">
    <property type="entry name" value="KINESINHEAVY"/>
</dbReference>
<evidence type="ECO:0000256" key="4">
    <source>
        <dbReference type="SAM" id="Phobius"/>
    </source>
</evidence>
<evidence type="ECO:0000256" key="2">
    <source>
        <dbReference type="ARBA" id="ARBA00022840"/>
    </source>
</evidence>
<sequence length="827" mass="93343">MGSVVISVVLNYSEIVTSNKISQASLILCEIDRQAKLIIKMQDKTTMISNPDNSHEPPKCFSFDYSYWSHDGYKETEDKILVPKQDSHYAGQQTVFNDLGKGLLNNAIEGYNCSLFAYGQTGSGKSYSMIGYGPNKGIVPIACDELFKRVNNNEDPNLSYEVSFSMMEIYNEQVRDLLTKENPKGGLQVRQNPKMGMFFVEGLQMIPVGSYNDIQRRMEQGSERVDSTGATGDRLREGANINKSLSALGNVISALADLASGKKKVLVPYRDSVLTKLLKNALGGNSRTVMIAALSPADINYEETLSTLRYADRAKKIKNNAVINENPMDKLLRELRLAAARSMDNESIHGDLQQQQITQEKVLEILPMVSEVNAVSDELNKHKSFEVVLMPSLAICGRVDDQKSVNVMVKMKDLLNENTWLWERGRFMNRRYLIQELYQKYQDGEDVSQISKEDDPFWEAPEDTLVGTANVFLQSLSYCLEFEDRIIVADYKGTEEGFITVNVAPCSVSGNTTGEDTFVEDPKELLEHAFHFKVMIKDATVYKDRFCKGLRIRYRTGANTTFVETDVITGTLNPVFNHSKIFSFHPLTEEHLNLFQTGCITFWLFARQNDKINDSNNLKMTTRGGGSSSPVDDQGETISLYIFGEDEQALAAEAKESGGIIDYSKVVNQHCTDNLKQKINLTEEFLKHCSEDRSTPRDTVPTGNQEKIRNMVFFFSLSLSLFRSSFAGLQTPDFPFFFFLLLFLLLIWHLLFVRLYRQTYYCVNVKDSSTITPQPEEIHFITEVVYSVQRREGGGISLKGESEEGRIAHDHMTKVGFSDWSIGNLVG</sequence>
<reference evidence="6" key="1">
    <citation type="submission" date="2021-01" db="EMBL/GenBank/DDBJ databases">
        <authorList>
            <person name="Li R."/>
            <person name="Bekaert M."/>
        </authorList>
    </citation>
    <scope>NUCLEOTIDE SEQUENCE</scope>
    <source>
        <strain evidence="6">Farmed</strain>
    </source>
</reference>
<dbReference type="AlphaFoldDB" id="A0A812DJ11"/>
<dbReference type="Pfam" id="PF00225">
    <property type="entry name" value="Kinesin"/>
    <property type="match status" value="1"/>
</dbReference>
<dbReference type="GO" id="GO:0005524">
    <property type="term" value="F:ATP binding"/>
    <property type="evidence" value="ECO:0007669"/>
    <property type="project" value="UniProtKB-UniRule"/>
</dbReference>
<feature type="domain" description="Kinesin motor" evidence="5">
    <location>
        <begin position="1"/>
        <end position="317"/>
    </location>
</feature>
<dbReference type="PANTHER" id="PTHR47117">
    <property type="entry name" value="STAR-RELATED LIPID TRANSFER PROTEIN 9"/>
    <property type="match status" value="1"/>
</dbReference>